<gene>
    <name evidence="2" type="ORF">G5I_00971</name>
</gene>
<keyword evidence="3" id="KW-1185">Reference proteome</keyword>
<evidence type="ECO:0000256" key="1">
    <source>
        <dbReference type="SAM" id="MobiDB-lite"/>
    </source>
</evidence>
<dbReference type="InParanoid" id="F4W678"/>
<evidence type="ECO:0000313" key="2">
    <source>
        <dbReference type="EMBL" id="EGI70213.1"/>
    </source>
</evidence>
<sequence>MKNRNGSRSDDPAKQVDQEISTSELHRSLYQLKLDRRERDEPLEFSLLPEILPEKEKSLFKRHKSPFPMIRVPKCLGPAMIDSGSVSAWVEG</sequence>
<organism evidence="3">
    <name type="scientific">Acromyrmex echinatior</name>
    <name type="common">Panamanian leafcutter ant</name>
    <name type="synonym">Acromyrmex octospinosus echinatior</name>
    <dbReference type="NCBI Taxonomy" id="103372"/>
    <lineage>
        <taxon>Eukaryota</taxon>
        <taxon>Metazoa</taxon>
        <taxon>Ecdysozoa</taxon>
        <taxon>Arthropoda</taxon>
        <taxon>Hexapoda</taxon>
        <taxon>Insecta</taxon>
        <taxon>Pterygota</taxon>
        <taxon>Neoptera</taxon>
        <taxon>Endopterygota</taxon>
        <taxon>Hymenoptera</taxon>
        <taxon>Apocrita</taxon>
        <taxon>Aculeata</taxon>
        <taxon>Formicoidea</taxon>
        <taxon>Formicidae</taxon>
        <taxon>Myrmicinae</taxon>
        <taxon>Acromyrmex</taxon>
    </lineage>
</organism>
<protein>
    <submittedName>
        <fullName evidence="2">Uncharacterized protein</fullName>
    </submittedName>
</protein>
<dbReference type="EMBL" id="GL887707">
    <property type="protein sequence ID" value="EGI70213.1"/>
    <property type="molecule type" value="Genomic_DNA"/>
</dbReference>
<name>F4W678_ACREC</name>
<evidence type="ECO:0000313" key="3">
    <source>
        <dbReference type="Proteomes" id="UP000007755"/>
    </source>
</evidence>
<reference evidence="2" key="1">
    <citation type="submission" date="2011-02" db="EMBL/GenBank/DDBJ databases">
        <title>The genome of the leaf-cutting ant Acromyrmex echinatior suggests key adaptations to social evolution and fungus farming.</title>
        <authorList>
            <person name="Nygaard S."/>
            <person name="Zhang G."/>
        </authorList>
    </citation>
    <scope>NUCLEOTIDE SEQUENCE</scope>
</reference>
<feature type="compositionally biased region" description="Basic and acidic residues" evidence="1">
    <location>
        <begin position="7"/>
        <end position="17"/>
    </location>
</feature>
<proteinExistence type="predicted"/>
<feature type="region of interest" description="Disordered" evidence="1">
    <location>
        <begin position="1"/>
        <end position="22"/>
    </location>
</feature>
<dbReference type="Proteomes" id="UP000007755">
    <property type="component" value="Unassembled WGS sequence"/>
</dbReference>
<dbReference type="AlphaFoldDB" id="F4W678"/>
<accession>F4W678</accession>